<reference evidence="1 2" key="1">
    <citation type="journal article" date="2013" name="Genome Biol.">
        <title>The genome sequence of the most widely cultivated cacao type and its use to identify candidate genes regulating pod color.</title>
        <authorList>
            <person name="Motamayor J.C."/>
            <person name="Mockaitis K."/>
            <person name="Schmutz J."/>
            <person name="Haiminen N."/>
            <person name="Iii D.L."/>
            <person name="Cornejo O."/>
            <person name="Findley S.D."/>
            <person name="Zheng P."/>
            <person name="Utro F."/>
            <person name="Royaert S."/>
            <person name="Saski C."/>
            <person name="Jenkins J."/>
            <person name="Podicheti R."/>
            <person name="Zhao M."/>
            <person name="Scheffler B.E."/>
            <person name="Stack J.C."/>
            <person name="Feltus F.A."/>
            <person name="Mustiga G.M."/>
            <person name="Amores F."/>
            <person name="Phillips W."/>
            <person name="Marelli J.P."/>
            <person name="May G.D."/>
            <person name="Shapiro H."/>
            <person name="Ma J."/>
            <person name="Bustamante C.D."/>
            <person name="Schnell R.J."/>
            <person name="Main D."/>
            <person name="Gilbert D."/>
            <person name="Parida L."/>
            <person name="Kuhn D.N."/>
        </authorList>
    </citation>
    <scope>NUCLEOTIDE SEQUENCE [LARGE SCALE GENOMIC DNA]</scope>
    <source>
        <strain evidence="2">cv. Matina 1-6</strain>
    </source>
</reference>
<evidence type="ECO:0000313" key="1">
    <source>
        <dbReference type="EMBL" id="EOY18850.1"/>
    </source>
</evidence>
<dbReference type="AlphaFoldDB" id="A0A061FNF1"/>
<dbReference type="InParanoid" id="A0A061FNF1"/>
<organism evidence="1 2">
    <name type="scientific">Theobroma cacao</name>
    <name type="common">Cacao</name>
    <name type="synonym">Cocoa</name>
    <dbReference type="NCBI Taxonomy" id="3641"/>
    <lineage>
        <taxon>Eukaryota</taxon>
        <taxon>Viridiplantae</taxon>
        <taxon>Streptophyta</taxon>
        <taxon>Embryophyta</taxon>
        <taxon>Tracheophyta</taxon>
        <taxon>Spermatophyta</taxon>
        <taxon>Magnoliopsida</taxon>
        <taxon>eudicotyledons</taxon>
        <taxon>Gunneridae</taxon>
        <taxon>Pentapetalae</taxon>
        <taxon>rosids</taxon>
        <taxon>malvids</taxon>
        <taxon>Malvales</taxon>
        <taxon>Malvaceae</taxon>
        <taxon>Byttnerioideae</taxon>
        <taxon>Theobroma</taxon>
    </lineage>
</organism>
<sequence length="124" mass="14139">MESRLAMFKKGNTHLEVATRLSNFLGRKVIKLKTRHVTKNPNVQGLWKTDLKARCSSICGKLVVVSMLGKIKLNTVLFSIATATILLLEDYDDLMVHAFPGYMGSDPYQTQRHFYWVAHPMDLQ</sequence>
<protein>
    <submittedName>
        <fullName evidence="1">Uncharacterized protein</fullName>
    </submittedName>
</protein>
<dbReference type="STRING" id="3641.A0A061FNF1"/>
<dbReference type="EMBL" id="CM001888">
    <property type="protein sequence ID" value="EOY18850.1"/>
    <property type="molecule type" value="Genomic_DNA"/>
</dbReference>
<keyword evidence="2" id="KW-1185">Reference proteome</keyword>
<gene>
    <name evidence="1" type="ORF">TCM_043348</name>
</gene>
<accession>A0A061FNF1</accession>
<dbReference type="Gramene" id="EOY18850">
    <property type="protein sequence ID" value="EOY18850"/>
    <property type="gene ID" value="TCM_043348"/>
</dbReference>
<evidence type="ECO:0000313" key="2">
    <source>
        <dbReference type="Proteomes" id="UP000026915"/>
    </source>
</evidence>
<proteinExistence type="predicted"/>
<dbReference type="HOGENOM" id="CLU_2008072_0_0_1"/>
<name>A0A061FNF1_THECC</name>
<dbReference type="Proteomes" id="UP000026915">
    <property type="component" value="Chromosome 10"/>
</dbReference>